<accession>A0A8E2JGA0</accession>
<keyword evidence="3" id="KW-1185">Reference proteome</keyword>
<organism evidence="2 3">
    <name type="scientific">Lepidopterella palustris CBS 459.81</name>
    <dbReference type="NCBI Taxonomy" id="1314670"/>
    <lineage>
        <taxon>Eukaryota</taxon>
        <taxon>Fungi</taxon>
        <taxon>Dikarya</taxon>
        <taxon>Ascomycota</taxon>
        <taxon>Pezizomycotina</taxon>
        <taxon>Dothideomycetes</taxon>
        <taxon>Pleosporomycetidae</taxon>
        <taxon>Mytilinidiales</taxon>
        <taxon>Argynnaceae</taxon>
        <taxon>Lepidopterella</taxon>
    </lineage>
</organism>
<evidence type="ECO:0000313" key="2">
    <source>
        <dbReference type="EMBL" id="OCK81302.1"/>
    </source>
</evidence>
<protein>
    <submittedName>
        <fullName evidence="2">Uncharacterized protein</fullName>
    </submittedName>
</protein>
<name>A0A8E2JGA0_9PEZI</name>
<dbReference type="AlphaFoldDB" id="A0A8E2JGA0"/>
<feature type="compositionally biased region" description="Basic and acidic residues" evidence="1">
    <location>
        <begin position="164"/>
        <end position="176"/>
    </location>
</feature>
<dbReference type="EMBL" id="KV744926">
    <property type="protein sequence ID" value="OCK81302.1"/>
    <property type="molecule type" value="Genomic_DNA"/>
</dbReference>
<gene>
    <name evidence="2" type="ORF">K432DRAFT_392297</name>
</gene>
<evidence type="ECO:0000256" key="1">
    <source>
        <dbReference type="SAM" id="MobiDB-lite"/>
    </source>
</evidence>
<evidence type="ECO:0000313" key="3">
    <source>
        <dbReference type="Proteomes" id="UP000250266"/>
    </source>
</evidence>
<sequence>MFQIFYSLESELKARGSSRPEIDSICTDSPGKPNVIRHSREMRNKAIEMHRNERWSLLPPPAVRLDLDAGMKPESFICERGNPDELYRRSAARIESRTASVEILCLGKADCSTFENSFDAAVVKLEKTSSGQATFDVLAKSKYGALTKRRPRDDIHSNTLPPEEQQKPPKMNPDERRYHPDQIEVWFSDVPWVPRRANYIHEKDITEQFVMDNTELDWIGLEIPSGSSVKYNK</sequence>
<dbReference type="Proteomes" id="UP000250266">
    <property type="component" value="Unassembled WGS sequence"/>
</dbReference>
<reference evidence="2 3" key="1">
    <citation type="journal article" date="2016" name="Nat. Commun.">
        <title>Ectomycorrhizal ecology is imprinted in the genome of the dominant symbiotic fungus Cenococcum geophilum.</title>
        <authorList>
            <consortium name="DOE Joint Genome Institute"/>
            <person name="Peter M."/>
            <person name="Kohler A."/>
            <person name="Ohm R.A."/>
            <person name="Kuo A."/>
            <person name="Krutzmann J."/>
            <person name="Morin E."/>
            <person name="Arend M."/>
            <person name="Barry K.W."/>
            <person name="Binder M."/>
            <person name="Choi C."/>
            <person name="Clum A."/>
            <person name="Copeland A."/>
            <person name="Grisel N."/>
            <person name="Haridas S."/>
            <person name="Kipfer T."/>
            <person name="LaButti K."/>
            <person name="Lindquist E."/>
            <person name="Lipzen A."/>
            <person name="Maire R."/>
            <person name="Meier B."/>
            <person name="Mihaltcheva S."/>
            <person name="Molinier V."/>
            <person name="Murat C."/>
            <person name="Poggeler S."/>
            <person name="Quandt C.A."/>
            <person name="Sperisen C."/>
            <person name="Tritt A."/>
            <person name="Tisserant E."/>
            <person name="Crous P.W."/>
            <person name="Henrissat B."/>
            <person name="Nehls U."/>
            <person name="Egli S."/>
            <person name="Spatafora J.W."/>
            <person name="Grigoriev I.V."/>
            <person name="Martin F.M."/>
        </authorList>
    </citation>
    <scope>NUCLEOTIDE SEQUENCE [LARGE SCALE GENOMIC DNA]</scope>
    <source>
        <strain evidence="2 3">CBS 459.81</strain>
    </source>
</reference>
<proteinExistence type="predicted"/>
<feature type="region of interest" description="Disordered" evidence="1">
    <location>
        <begin position="148"/>
        <end position="176"/>
    </location>
</feature>